<sequence>MENFKAIIELRSPFSIKLLGHRYVLIHLERIKSLLSREDAVASRLDMRSYRQYVDELEHNWDDNIYMGCCVVRKDDLAEKPIAVAIASAREHREDVRRPTELNWQRTEAYRDKEQQWCLDYLVRARQCLG</sequence>
<accession>A0A6S7GPG2</accession>
<reference evidence="1" key="1">
    <citation type="submission" date="2020-04" db="EMBL/GenBank/DDBJ databases">
        <authorList>
            <person name="Alioto T."/>
            <person name="Alioto T."/>
            <person name="Gomez Garrido J."/>
        </authorList>
    </citation>
    <scope>NUCLEOTIDE SEQUENCE</scope>
    <source>
        <strain evidence="1">A484AB</strain>
    </source>
</reference>
<organism evidence="1 2">
    <name type="scientific">Paramuricea clavata</name>
    <name type="common">Red gorgonian</name>
    <name type="synonym">Violescent sea-whip</name>
    <dbReference type="NCBI Taxonomy" id="317549"/>
    <lineage>
        <taxon>Eukaryota</taxon>
        <taxon>Metazoa</taxon>
        <taxon>Cnidaria</taxon>
        <taxon>Anthozoa</taxon>
        <taxon>Octocorallia</taxon>
        <taxon>Malacalcyonacea</taxon>
        <taxon>Plexauridae</taxon>
        <taxon>Paramuricea</taxon>
    </lineage>
</organism>
<dbReference type="EMBL" id="CACRXK020001315">
    <property type="protein sequence ID" value="CAB3988387.1"/>
    <property type="molecule type" value="Genomic_DNA"/>
</dbReference>
<dbReference type="Proteomes" id="UP001152795">
    <property type="component" value="Unassembled WGS sequence"/>
</dbReference>
<dbReference type="AlphaFoldDB" id="A0A6S7GPG2"/>
<evidence type="ECO:0000313" key="2">
    <source>
        <dbReference type="Proteomes" id="UP001152795"/>
    </source>
</evidence>
<proteinExistence type="predicted"/>
<keyword evidence="2" id="KW-1185">Reference proteome</keyword>
<gene>
    <name evidence="1" type="ORF">PACLA_8A000957</name>
</gene>
<name>A0A6S7GPG2_PARCT</name>
<comment type="caution">
    <text evidence="1">The sequence shown here is derived from an EMBL/GenBank/DDBJ whole genome shotgun (WGS) entry which is preliminary data.</text>
</comment>
<evidence type="ECO:0000313" key="1">
    <source>
        <dbReference type="EMBL" id="CAB3988387.1"/>
    </source>
</evidence>
<protein>
    <submittedName>
        <fullName evidence="1">Uncharacterized protein</fullName>
    </submittedName>
</protein>